<evidence type="ECO:0000313" key="1">
    <source>
        <dbReference type="EMBL" id="CAF1193215.1"/>
    </source>
</evidence>
<sequence length="361" mass="43033">MSNTFLCSTIEDLSVELWCEIFEFFDANELYHTFDNINSKITSILSEITPLYFNIITIRDYNFTSNVILPKVTNRANIKSIKFDREFQIEEFFTRWSFNTFNQLHCLSLFYLGEMGCDCSYMLLEQLSHLTSLDSLHIRVGWIPNHDRSLRRLFQLLFIENDAFPTLKQLVFKCNQDRILHLQIPTTTTMKQTNLELLTLPCLNLTDFLQMLSCIPYIRSIKVNRLYSDLDRTISIPILSSNFILQHCVYLNLSFDYHTIFDDVKLLLKIFPKLNRIKLLCDYILSNGDQWETLLTEYCCHLRNFQINFHLQYHFFDRPASTEIQNSFSTIFWLNRNVEIKHNHNHNQQLLSSIVRFKKYE</sequence>
<comment type="caution">
    <text evidence="2">The sequence shown here is derived from an EMBL/GenBank/DDBJ whole genome shotgun (WGS) entry which is preliminary data.</text>
</comment>
<protein>
    <recommendedName>
        <fullName evidence="4">F-box domain-containing protein</fullName>
    </recommendedName>
</protein>
<keyword evidence="3" id="KW-1185">Reference proteome</keyword>
<dbReference type="AlphaFoldDB" id="A0A815PEK9"/>
<dbReference type="EMBL" id="CAJNOM010000456">
    <property type="protein sequence ID" value="CAF1448329.1"/>
    <property type="molecule type" value="Genomic_DNA"/>
</dbReference>
<gene>
    <name evidence="1" type="ORF">BJG266_LOCUS26458</name>
    <name evidence="2" type="ORF">QVE165_LOCUS40115</name>
</gene>
<dbReference type="Proteomes" id="UP000663832">
    <property type="component" value="Unassembled WGS sequence"/>
</dbReference>
<dbReference type="Proteomes" id="UP000663877">
    <property type="component" value="Unassembled WGS sequence"/>
</dbReference>
<accession>A0A815PEK9</accession>
<evidence type="ECO:0000313" key="3">
    <source>
        <dbReference type="Proteomes" id="UP000663832"/>
    </source>
</evidence>
<organism evidence="2 3">
    <name type="scientific">Adineta steineri</name>
    <dbReference type="NCBI Taxonomy" id="433720"/>
    <lineage>
        <taxon>Eukaryota</taxon>
        <taxon>Metazoa</taxon>
        <taxon>Spiralia</taxon>
        <taxon>Gnathifera</taxon>
        <taxon>Rotifera</taxon>
        <taxon>Eurotatoria</taxon>
        <taxon>Bdelloidea</taxon>
        <taxon>Adinetida</taxon>
        <taxon>Adinetidae</taxon>
        <taxon>Adineta</taxon>
    </lineage>
</organism>
<dbReference type="OrthoDB" id="9997280at2759"/>
<dbReference type="EMBL" id="CAJNOI010000221">
    <property type="protein sequence ID" value="CAF1193215.1"/>
    <property type="molecule type" value="Genomic_DNA"/>
</dbReference>
<proteinExistence type="predicted"/>
<name>A0A815PEK9_9BILA</name>
<evidence type="ECO:0008006" key="4">
    <source>
        <dbReference type="Google" id="ProtNLM"/>
    </source>
</evidence>
<evidence type="ECO:0000313" key="2">
    <source>
        <dbReference type="EMBL" id="CAF1448329.1"/>
    </source>
</evidence>
<reference evidence="2" key="1">
    <citation type="submission" date="2021-02" db="EMBL/GenBank/DDBJ databases">
        <authorList>
            <person name="Nowell W R."/>
        </authorList>
    </citation>
    <scope>NUCLEOTIDE SEQUENCE</scope>
</reference>